<dbReference type="InterPro" id="IPR036249">
    <property type="entry name" value="Thioredoxin-like_sf"/>
</dbReference>
<dbReference type="RefSeq" id="WP_305993750.1">
    <property type="nucleotide sequence ID" value="NZ_JAVAMP010000014.1"/>
</dbReference>
<evidence type="ECO:0000259" key="1">
    <source>
        <dbReference type="Pfam" id="PF01323"/>
    </source>
</evidence>
<evidence type="ECO:0000313" key="3">
    <source>
        <dbReference type="Proteomes" id="UP001231941"/>
    </source>
</evidence>
<evidence type="ECO:0000313" key="2">
    <source>
        <dbReference type="EMBL" id="MDP5276446.1"/>
    </source>
</evidence>
<proteinExistence type="predicted"/>
<accession>A0ABT9J476</accession>
<dbReference type="SUPFAM" id="SSF52833">
    <property type="entry name" value="Thioredoxin-like"/>
    <property type="match status" value="1"/>
</dbReference>
<organism evidence="2 3">
    <name type="scientific">Chengkuizengella axinellae</name>
    <dbReference type="NCBI Taxonomy" id="3064388"/>
    <lineage>
        <taxon>Bacteria</taxon>
        <taxon>Bacillati</taxon>
        <taxon>Bacillota</taxon>
        <taxon>Bacilli</taxon>
        <taxon>Bacillales</taxon>
        <taxon>Paenibacillaceae</taxon>
        <taxon>Chengkuizengella</taxon>
    </lineage>
</organism>
<reference evidence="2 3" key="1">
    <citation type="submission" date="2023-08" db="EMBL/GenBank/DDBJ databases">
        <authorList>
            <person name="Park J.-S."/>
        </authorList>
    </citation>
    <scope>NUCLEOTIDE SEQUENCE [LARGE SCALE GENOMIC DNA]</scope>
    <source>
        <strain evidence="2 3">2205SS18-9</strain>
    </source>
</reference>
<feature type="domain" description="DSBA-like thioredoxin" evidence="1">
    <location>
        <begin position="3"/>
        <end position="204"/>
    </location>
</feature>
<dbReference type="Gene3D" id="3.40.30.10">
    <property type="entry name" value="Glutaredoxin"/>
    <property type="match status" value="1"/>
</dbReference>
<protein>
    <submittedName>
        <fullName evidence="2">DsbA family oxidoreductase</fullName>
    </submittedName>
</protein>
<comment type="caution">
    <text evidence="2">The sequence shown here is derived from an EMBL/GenBank/DDBJ whole genome shotgun (WGS) entry which is preliminary data.</text>
</comment>
<gene>
    <name evidence="2" type="ORF">Q5Y73_20335</name>
</gene>
<dbReference type="PANTHER" id="PTHR13887">
    <property type="entry name" value="GLUTATHIONE S-TRANSFERASE KAPPA"/>
    <property type="match status" value="1"/>
</dbReference>
<keyword evidence="3" id="KW-1185">Reference proteome</keyword>
<name>A0ABT9J476_9BACL</name>
<dbReference type="Proteomes" id="UP001231941">
    <property type="component" value="Unassembled WGS sequence"/>
</dbReference>
<dbReference type="Pfam" id="PF01323">
    <property type="entry name" value="DSBA"/>
    <property type="match status" value="1"/>
</dbReference>
<sequence>MNIDVYSDFVCPFCYIGKKRLEEALDQTSLKDSTEVTFKSFELDPNSPRGIDLSIHEVIAKKYSISIEQAKKSNEGIGKQAASVGLDFRFDDMIPTNTFDAHRLEKYSSTKGKEKECTERLLKAYFTEGRHIGDHETLLDIAEQVGLDPKEAKAVLEHGDYQEDVRKDESLAHQIGVQGVPFFVINNKYAISGAQPTEVFIEALNKVAAEEKETTTLKPLTSENADGMVCDDNGCEIPQYKK</sequence>
<dbReference type="CDD" id="cd03024">
    <property type="entry name" value="DsbA_FrnE"/>
    <property type="match status" value="1"/>
</dbReference>
<dbReference type="InterPro" id="IPR001853">
    <property type="entry name" value="DSBA-like_thioredoxin_dom"/>
</dbReference>
<dbReference type="EMBL" id="JAVAMP010000014">
    <property type="protein sequence ID" value="MDP5276446.1"/>
    <property type="molecule type" value="Genomic_DNA"/>
</dbReference>
<dbReference type="PANTHER" id="PTHR13887:SF41">
    <property type="entry name" value="THIOREDOXIN SUPERFAMILY PROTEIN"/>
    <property type="match status" value="1"/>
</dbReference>